<reference evidence="13 14" key="1">
    <citation type="journal article" date="2013" name="Genome Announc.">
        <title>Draft Genome Sequence of Methylophaga lonarensis MPLT, a Haloalkaliphilic (Non-Methane-Utilizing) Methylotroph.</title>
        <authorList>
            <person name="Shetty S.A."/>
            <person name="Marathe N.P."/>
            <person name="Munot H."/>
            <person name="Antony C.P."/>
            <person name="Dhotre D.P."/>
            <person name="Murrell J.C."/>
            <person name="Shouche Y.S."/>
        </authorList>
    </citation>
    <scope>NUCLEOTIDE SEQUENCE [LARGE SCALE GENOMIC DNA]</scope>
    <source>
        <strain evidence="13 14">MPL</strain>
    </source>
</reference>
<dbReference type="GO" id="GO:0008652">
    <property type="term" value="P:amino acid biosynthetic process"/>
    <property type="evidence" value="ECO:0007669"/>
    <property type="project" value="UniProtKB-ARBA"/>
</dbReference>
<dbReference type="OrthoDB" id="21319at2"/>
<organism evidence="13 14">
    <name type="scientific">Methylophaga lonarensis MPL</name>
    <dbReference type="NCBI Taxonomy" id="1286106"/>
    <lineage>
        <taxon>Bacteria</taxon>
        <taxon>Pseudomonadati</taxon>
        <taxon>Pseudomonadota</taxon>
        <taxon>Gammaproteobacteria</taxon>
        <taxon>Thiotrichales</taxon>
        <taxon>Piscirickettsiaceae</taxon>
        <taxon>Methylophaga</taxon>
    </lineage>
</organism>
<dbReference type="InterPro" id="IPR043132">
    <property type="entry name" value="BCAT-like_C"/>
</dbReference>
<evidence type="ECO:0000256" key="2">
    <source>
        <dbReference type="ARBA" id="ARBA00009320"/>
    </source>
</evidence>
<dbReference type="GO" id="GO:0046656">
    <property type="term" value="P:folic acid biosynthetic process"/>
    <property type="evidence" value="ECO:0007669"/>
    <property type="project" value="UniProtKB-KW"/>
</dbReference>
<keyword evidence="3 12" id="KW-0663">Pyridoxal phosphate</keyword>
<comment type="catalytic activity">
    <reaction evidence="7">
        <text>4-amino-4-deoxychorismate = 4-aminobenzoate + pyruvate + H(+)</text>
        <dbReference type="Rhea" id="RHEA:16201"/>
        <dbReference type="ChEBI" id="CHEBI:15361"/>
        <dbReference type="ChEBI" id="CHEBI:15378"/>
        <dbReference type="ChEBI" id="CHEBI:17836"/>
        <dbReference type="ChEBI" id="CHEBI:58406"/>
        <dbReference type="EC" id="4.1.3.38"/>
    </reaction>
</comment>
<dbReference type="GO" id="GO:0005829">
    <property type="term" value="C:cytosol"/>
    <property type="evidence" value="ECO:0007669"/>
    <property type="project" value="TreeGrafter"/>
</dbReference>
<dbReference type="Pfam" id="PF01063">
    <property type="entry name" value="Aminotran_4"/>
    <property type="match status" value="1"/>
</dbReference>
<evidence type="ECO:0000256" key="5">
    <source>
        <dbReference type="ARBA" id="ARBA00035633"/>
    </source>
</evidence>
<dbReference type="SUPFAM" id="SSF56752">
    <property type="entry name" value="D-aminoacid aminotransferase-like PLP-dependent enzymes"/>
    <property type="match status" value="1"/>
</dbReference>
<keyword evidence="13" id="KW-0808">Transferase</keyword>
<evidence type="ECO:0000256" key="1">
    <source>
        <dbReference type="ARBA" id="ARBA00001933"/>
    </source>
</evidence>
<name>M7NX78_9GAMM</name>
<dbReference type="EMBL" id="APHR01000026">
    <property type="protein sequence ID" value="EMR13383.1"/>
    <property type="molecule type" value="Genomic_DNA"/>
</dbReference>
<evidence type="ECO:0000256" key="8">
    <source>
        <dbReference type="ARBA" id="ARBA00054027"/>
    </source>
</evidence>
<dbReference type="Gene3D" id="3.30.470.10">
    <property type="match status" value="1"/>
</dbReference>
<evidence type="ECO:0000313" key="14">
    <source>
        <dbReference type="Proteomes" id="UP000012019"/>
    </source>
</evidence>
<dbReference type="FunFam" id="3.20.10.10:FF:000002">
    <property type="entry name" value="D-alanine aminotransferase"/>
    <property type="match status" value="1"/>
</dbReference>
<dbReference type="PATRIC" id="fig|1286106.3.peg.1089"/>
<dbReference type="Proteomes" id="UP000012019">
    <property type="component" value="Unassembled WGS sequence"/>
</dbReference>
<dbReference type="PROSITE" id="PS00770">
    <property type="entry name" value="AA_TRANSFER_CLASS_4"/>
    <property type="match status" value="1"/>
</dbReference>
<dbReference type="PANTHER" id="PTHR42743">
    <property type="entry name" value="AMINO-ACID AMINOTRANSFERASE"/>
    <property type="match status" value="1"/>
</dbReference>
<dbReference type="PANTHER" id="PTHR42743:SF10">
    <property type="entry name" value="D-ALANINE AMINOTRANSFERASE"/>
    <property type="match status" value="1"/>
</dbReference>
<evidence type="ECO:0000256" key="10">
    <source>
        <dbReference type="ARBA" id="ARBA00080135"/>
    </source>
</evidence>
<dbReference type="InterPro" id="IPR036038">
    <property type="entry name" value="Aminotransferase-like"/>
</dbReference>
<evidence type="ECO:0000256" key="6">
    <source>
        <dbReference type="ARBA" id="ARBA00035676"/>
    </source>
</evidence>
<dbReference type="AlphaFoldDB" id="M7NX78"/>
<sequence>MATVYLNGEYLPAEQAKVSVFDRGFLFGDGVYEVIPVYQGHCFELEGHLARLQRSLDGVRINNPLTDVEWSEMIQTLIDRNGGGDQAVYLQVTRGVAPRDHLFPANATPSVFVMSNPMQPIPDAFKAQGIKCITLPDIRWQRCDIKAITLLANSLLKQQAHEQGAQEALLIKDGHLTEGAASNAYIVKNGVIYTPEKNAEVLPGITRDVVLRLAEQAGIELHQQMITEAELHDADEIWISSSTREMLPVTLLDDHPVGNGQPGPVWQRLITLYQHLKQEQNLG</sequence>
<dbReference type="GO" id="GO:0008483">
    <property type="term" value="F:transaminase activity"/>
    <property type="evidence" value="ECO:0007669"/>
    <property type="project" value="UniProtKB-KW"/>
</dbReference>
<dbReference type="GO" id="GO:0008696">
    <property type="term" value="F:4-amino-4-deoxychorismate lyase activity"/>
    <property type="evidence" value="ECO:0007669"/>
    <property type="project" value="UniProtKB-EC"/>
</dbReference>
<evidence type="ECO:0000256" key="7">
    <source>
        <dbReference type="ARBA" id="ARBA00049529"/>
    </source>
</evidence>
<comment type="function">
    <text evidence="8">Involved in the biosynthesis of p-aminobenzoate (PABA), a precursor of tetrahydrofolate. Converts 4-amino-4-deoxychorismate into 4-aminobenzoate (PABA) and pyruvate.</text>
</comment>
<keyword evidence="4" id="KW-0289">Folate biosynthesis</keyword>
<dbReference type="InterPro" id="IPR043131">
    <property type="entry name" value="BCAT-like_N"/>
</dbReference>
<evidence type="ECO:0000256" key="11">
    <source>
        <dbReference type="RuleBase" id="RU004106"/>
    </source>
</evidence>
<dbReference type="Gene3D" id="3.20.10.10">
    <property type="entry name" value="D-amino Acid Aminotransferase, subunit A, domain 2"/>
    <property type="match status" value="1"/>
</dbReference>
<evidence type="ECO:0000256" key="9">
    <source>
        <dbReference type="ARBA" id="ARBA00069174"/>
    </source>
</evidence>
<evidence type="ECO:0000256" key="12">
    <source>
        <dbReference type="RuleBase" id="RU004516"/>
    </source>
</evidence>
<proteinExistence type="inferred from homology"/>
<dbReference type="EC" id="4.1.3.38" evidence="6"/>
<keyword evidence="13" id="KW-0032">Aminotransferase</keyword>
<accession>M7NX78</accession>
<keyword evidence="14" id="KW-1185">Reference proteome</keyword>
<protein>
    <recommendedName>
        <fullName evidence="9">Aminodeoxychorismate lyase</fullName>
        <ecNumber evidence="6">4.1.3.38</ecNumber>
    </recommendedName>
    <alternativeName>
        <fullName evidence="10">4-amino-4-deoxychorismate lyase</fullName>
    </alternativeName>
</protein>
<comment type="similarity">
    <text evidence="2 11">Belongs to the class-IV pyridoxal-phosphate-dependent aminotransferase family.</text>
</comment>
<dbReference type="InterPro" id="IPR050571">
    <property type="entry name" value="Class-IV_PLP-Dep_Aminotrnsfr"/>
</dbReference>
<evidence type="ECO:0000256" key="4">
    <source>
        <dbReference type="ARBA" id="ARBA00022909"/>
    </source>
</evidence>
<comment type="cofactor">
    <cofactor evidence="1 12">
        <name>pyridoxal 5'-phosphate</name>
        <dbReference type="ChEBI" id="CHEBI:597326"/>
    </cofactor>
</comment>
<dbReference type="InterPro" id="IPR001544">
    <property type="entry name" value="Aminotrans_IV"/>
</dbReference>
<comment type="caution">
    <text evidence="13">The sequence shown here is derived from an EMBL/GenBank/DDBJ whole genome shotgun (WGS) entry which is preliminary data.</text>
</comment>
<evidence type="ECO:0000256" key="3">
    <source>
        <dbReference type="ARBA" id="ARBA00022898"/>
    </source>
</evidence>
<dbReference type="CDD" id="cd01558">
    <property type="entry name" value="D-AAT_like"/>
    <property type="match status" value="1"/>
</dbReference>
<comment type="pathway">
    <text evidence="5">Cofactor biosynthesis; tetrahydrofolate biosynthesis; 4-aminobenzoate from chorismate: step 2/2.</text>
</comment>
<dbReference type="STRING" id="1286106.MPL1_05429"/>
<dbReference type="InterPro" id="IPR018300">
    <property type="entry name" value="Aminotrans_IV_CS"/>
</dbReference>
<evidence type="ECO:0000313" key="13">
    <source>
        <dbReference type="EMBL" id="EMR13383.1"/>
    </source>
</evidence>
<dbReference type="eggNOG" id="COG0115">
    <property type="taxonomic scope" value="Bacteria"/>
</dbReference>
<gene>
    <name evidence="13" type="ORF">MPL1_05429</name>
</gene>
<dbReference type="RefSeq" id="WP_009726091.1">
    <property type="nucleotide sequence ID" value="NZ_APHR01000026.1"/>
</dbReference>